<reference evidence="1 2" key="1">
    <citation type="submission" date="2020-08" db="EMBL/GenBank/DDBJ databases">
        <title>Sequencing the genomes of 1000 actinobacteria strains.</title>
        <authorList>
            <person name="Klenk H.-P."/>
        </authorList>
    </citation>
    <scope>NUCLEOTIDE SEQUENCE [LARGE SCALE GENOMIC DNA]</scope>
    <source>
        <strain evidence="1 2">DSM 45518</strain>
    </source>
</reference>
<comment type="caution">
    <text evidence="1">The sequence shown here is derived from an EMBL/GenBank/DDBJ whole genome shotgun (WGS) entry which is preliminary data.</text>
</comment>
<dbReference type="Proteomes" id="UP000542742">
    <property type="component" value="Unassembled WGS sequence"/>
</dbReference>
<evidence type="ECO:0000313" key="2">
    <source>
        <dbReference type="Proteomes" id="UP000542742"/>
    </source>
</evidence>
<proteinExistence type="predicted"/>
<keyword evidence="2" id="KW-1185">Reference proteome</keyword>
<evidence type="ECO:0000313" key="1">
    <source>
        <dbReference type="EMBL" id="MBB4691601.1"/>
    </source>
</evidence>
<evidence type="ECO:0008006" key="3">
    <source>
        <dbReference type="Google" id="ProtNLM"/>
    </source>
</evidence>
<dbReference type="EMBL" id="JACHMF010000001">
    <property type="protein sequence ID" value="MBB4691601.1"/>
    <property type="molecule type" value="Genomic_DNA"/>
</dbReference>
<organism evidence="1 2">
    <name type="scientific">Paractinoplanes abujensis</name>
    <dbReference type="NCBI Taxonomy" id="882441"/>
    <lineage>
        <taxon>Bacteria</taxon>
        <taxon>Bacillati</taxon>
        <taxon>Actinomycetota</taxon>
        <taxon>Actinomycetes</taxon>
        <taxon>Micromonosporales</taxon>
        <taxon>Micromonosporaceae</taxon>
        <taxon>Paractinoplanes</taxon>
    </lineage>
</organism>
<dbReference type="AlphaFoldDB" id="A0A7W7G2E8"/>
<gene>
    <name evidence="1" type="ORF">BKA14_001749</name>
</gene>
<name>A0A7W7G2E8_9ACTN</name>
<sequence length="161" mass="17127">MSESPSNGVDDVMAAIAAAVGRGRAGDRAGARQALAGLWDGSDDPLHRCSIAHYAADLQETVADELMWDERALAEAARLSDERARSYDAAWQVRALLPSLHLNLADAHRRSGHAKAARTHLAAAVADLDAVPDDEYGKLIRVGADRVRRALDAGSVEPLAL</sequence>
<protein>
    <recommendedName>
        <fullName evidence="3">Tetratricopeptide repeat protein</fullName>
    </recommendedName>
</protein>
<accession>A0A7W7G2E8</accession>